<dbReference type="EMBL" id="JADWDJ010000014">
    <property type="protein sequence ID" value="KAG5270751.1"/>
    <property type="molecule type" value="Genomic_DNA"/>
</dbReference>
<dbReference type="SUPFAM" id="SSF50249">
    <property type="entry name" value="Nucleic acid-binding proteins"/>
    <property type="match status" value="1"/>
</dbReference>
<accession>A0AAV6GA65</accession>
<sequence>MCKSIFFQCAEKDQSPLKVSGVGMSSSRQSAGQNDLLVNHRSIVNSVTRVDFLFAEIAQENIQEKKIHEILSNGREFQKVNVTAKAVKLCEEGDGVTRQKVVMKKATYIIADATASVPLTIWGNNLINVDCWYSFSNVSVRRNLGSTVLTTTAETLISTTVEQATTVVFKEDSSEIIRGEIASAEAKVVHVCPKRHEITSVNVDSPITRCEMCKTFWKTKYVT</sequence>
<proteinExistence type="predicted"/>
<keyword evidence="2" id="KW-1185">Reference proteome</keyword>
<dbReference type="Gene3D" id="2.40.50.140">
    <property type="entry name" value="Nucleic acid-binding proteins"/>
    <property type="match status" value="1"/>
</dbReference>
<organism evidence="1 2">
    <name type="scientific">Alosa alosa</name>
    <name type="common">allis shad</name>
    <dbReference type="NCBI Taxonomy" id="278164"/>
    <lineage>
        <taxon>Eukaryota</taxon>
        <taxon>Metazoa</taxon>
        <taxon>Chordata</taxon>
        <taxon>Craniata</taxon>
        <taxon>Vertebrata</taxon>
        <taxon>Euteleostomi</taxon>
        <taxon>Actinopterygii</taxon>
        <taxon>Neopterygii</taxon>
        <taxon>Teleostei</taxon>
        <taxon>Clupei</taxon>
        <taxon>Clupeiformes</taxon>
        <taxon>Clupeoidei</taxon>
        <taxon>Clupeidae</taxon>
        <taxon>Alosa</taxon>
    </lineage>
</organism>
<protein>
    <submittedName>
        <fullName evidence="1">Uncharacterized protein</fullName>
    </submittedName>
</protein>
<evidence type="ECO:0000313" key="2">
    <source>
        <dbReference type="Proteomes" id="UP000823561"/>
    </source>
</evidence>
<comment type="caution">
    <text evidence="1">The sequence shown here is derived from an EMBL/GenBank/DDBJ whole genome shotgun (WGS) entry which is preliminary data.</text>
</comment>
<feature type="non-terminal residue" evidence="1">
    <location>
        <position position="223"/>
    </location>
</feature>
<dbReference type="InterPro" id="IPR012340">
    <property type="entry name" value="NA-bd_OB-fold"/>
</dbReference>
<evidence type="ECO:0000313" key="1">
    <source>
        <dbReference type="EMBL" id="KAG5270751.1"/>
    </source>
</evidence>
<name>A0AAV6GA65_9TELE</name>
<dbReference type="AlphaFoldDB" id="A0AAV6GA65"/>
<reference evidence="1" key="1">
    <citation type="submission" date="2020-10" db="EMBL/GenBank/DDBJ databases">
        <title>Chromosome-scale genome assembly of the Allis shad, Alosa alosa.</title>
        <authorList>
            <person name="Margot Z."/>
            <person name="Christophe K."/>
            <person name="Cabau C."/>
            <person name="Louis A."/>
            <person name="Berthelot C."/>
            <person name="Parey E."/>
            <person name="Roest Crollius H."/>
            <person name="Montfort J."/>
            <person name="Robinson-Rechavi M."/>
            <person name="Bucao C."/>
            <person name="Bouchez O."/>
            <person name="Gislard M."/>
            <person name="Lluch J."/>
            <person name="Milhes M."/>
            <person name="Lampietro C."/>
            <person name="Lopez Roques C."/>
            <person name="Donnadieu C."/>
            <person name="Braasch I."/>
            <person name="Desvignes T."/>
            <person name="Postlethwait J."/>
            <person name="Bobe J."/>
            <person name="Guiguen Y."/>
        </authorList>
    </citation>
    <scope>NUCLEOTIDE SEQUENCE</scope>
    <source>
        <strain evidence="1">M-15738</strain>
        <tissue evidence="1">Blood</tissue>
    </source>
</reference>
<dbReference type="Proteomes" id="UP000823561">
    <property type="component" value="Chromosome 14"/>
</dbReference>
<gene>
    <name evidence="1" type="ORF">AALO_G00196240</name>
</gene>